<dbReference type="GO" id="GO:0016020">
    <property type="term" value="C:membrane"/>
    <property type="evidence" value="ECO:0007669"/>
    <property type="project" value="UniProtKB-SubCell"/>
</dbReference>
<dbReference type="GeneID" id="20225430"/>
<dbReference type="InterPro" id="IPR004853">
    <property type="entry name" value="Sugar_P_trans_dom"/>
</dbReference>
<evidence type="ECO:0000256" key="3">
    <source>
        <dbReference type="ARBA" id="ARBA00022989"/>
    </source>
</evidence>
<feature type="transmembrane region" description="Helical" evidence="6">
    <location>
        <begin position="1150"/>
        <end position="1170"/>
    </location>
</feature>
<dbReference type="InterPro" id="IPR050186">
    <property type="entry name" value="TPT_transporter"/>
</dbReference>
<dbReference type="RefSeq" id="XP_009038850.1">
    <property type="nucleotide sequence ID" value="XM_009040602.1"/>
</dbReference>
<feature type="region of interest" description="Disordered" evidence="5">
    <location>
        <begin position="1"/>
        <end position="79"/>
    </location>
</feature>
<evidence type="ECO:0000259" key="7">
    <source>
        <dbReference type="Pfam" id="PF03151"/>
    </source>
</evidence>
<feature type="region of interest" description="Disordered" evidence="5">
    <location>
        <begin position="276"/>
        <end position="305"/>
    </location>
</feature>
<feature type="transmembrane region" description="Helical" evidence="6">
    <location>
        <begin position="1176"/>
        <end position="1194"/>
    </location>
</feature>
<keyword evidence="9" id="KW-1185">Reference proteome</keyword>
<proteinExistence type="predicted"/>
<dbReference type="EMBL" id="GL833135">
    <property type="protein sequence ID" value="EGB06269.1"/>
    <property type="molecule type" value="Genomic_DNA"/>
</dbReference>
<sequence>MRASASAPALHDAGSKHVDGRARRGSVGLAGGAAPGRARRGSVGLAGAPTAGHARRGSIGVPGASEGEGRRQSVVTGVDDPSGALRAAAKIGTRRKSVVEDSGALAAARQLGEERGVGTARTFGTFSRGGRYGKGGWGAEAVAAEPLGVLDALFQLKAPVTDEFFAEPAARRTLRPQSAAARRTQQARERLATLQRRPTSADAAFQDGTCFVHIDGGDDGSVAAETLRRLRDQPSRVQVGLWASRGCPSPSGRQSPPKLDAALAARERHSVRLRAAKDRRDDLDAAAAAKREDAARRDARRDRRRAEAPVAAAWLRLAALGARCRVAGNEMEADRKLALDPFWSDDDDDSSDAAEPPRDALADAARNRRGSLAPEQPQRDTPLQRRRSRASFSSTDGSPPPLLRRRSSFGEQARRHSVAHRHRRKTQHLVFTEAATKIKRWWIAERYRRFARELGAQRLQWFEGTMRRYITRIHHRYKLAKRAVSADVVAEFLRGAAVSGKYAIRRMQQAVRCFQRVARNWIASRHQGRNRVIQRRHARVAVLERAFLREERRYRDELGLMRKHRQSVAMRHMAKDPAFSERAVALEAANTKLAKLLSLNGNGVTAKRLRRRANRDTAKKCGAEHDEDGRASRESGSSGRASPEGTHRCLALLHVNKHLGGDAVPEKDAYDYAPWRRADRRAYVERLLVAQRTAHQDAAYASYYAFLNNMHTVDKEDVRSLLNDTVDVDYIDNCLLMVKPEYRAERFPPFLMLTRPGGALRAMRDDVKREHRDARTRAKRRQSAVALLGGPPKERAAPALFAKGARRRRSSAGFAKSVPVGSQPAGDSRPSATTGDGPLLSGLRTPDVVGVKAGGRAKGAGSRARMSAIPKSPAAKGYRKAPSGEPPSADVDGERGEKAARSALKVLRAACATLLYLVAGPSLIFLNKHIMVEVGFPYGAFLSLLGVGTSAVVANAALALGLAPSEQVAAMTAQFYAARVAPIGLALAGTLVFGNMAYLHNSVAFVQILKAFAPVVLLCLLFCSRLERATPILVASIAVIVAGTVVAVQGELHCSPLGVAIMFASEFFEAVKLLMMQILLVDRKFGAVEGLAVMGPAAVVALAAFSAASEDVADAASKVAAHPLLFAAASLGGLVVNFATNMMLAATSALTLRITSLVRNISVVFVSAVVFRDSEVTGLEGVGFLLSVAGIALYQHARRFPTATLGSAAGDAARAARRCVPRAAPPPCCIQDSGLMASGV</sequence>
<evidence type="ECO:0000313" key="8">
    <source>
        <dbReference type="EMBL" id="EGB06269.1"/>
    </source>
</evidence>
<feature type="transmembrane region" description="Helical" evidence="6">
    <location>
        <begin position="1087"/>
        <end position="1108"/>
    </location>
</feature>
<feature type="transmembrane region" description="Helical" evidence="6">
    <location>
        <begin position="938"/>
        <end position="963"/>
    </location>
</feature>
<evidence type="ECO:0000313" key="9">
    <source>
        <dbReference type="Proteomes" id="UP000002729"/>
    </source>
</evidence>
<dbReference type="PANTHER" id="PTHR11132">
    <property type="entry name" value="SOLUTE CARRIER FAMILY 35"/>
    <property type="match status" value="1"/>
</dbReference>
<dbReference type="InParanoid" id="F0YEK4"/>
<feature type="compositionally biased region" description="Basic and acidic residues" evidence="5">
    <location>
        <begin position="13"/>
        <end position="22"/>
    </location>
</feature>
<feature type="compositionally biased region" description="Low complexity" evidence="5">
    <location>
        <begin position="634"/>
        <end position="644"/>
    </location>
</feature>
<protein>
    <recommendedName>
        <fullName evidence="7">Sugar phosphate transporter domain-containing protein</fullName>
    </recommendedName>
</protein>
<dbReference type="KEGG" id="aaf:AURANDRAFT_65625"/>
<keyword evidence="4 6" id="KW-0472">Membrane</keyword>
<comment type="subcellular location">
    <subcellularLocation>
        <location evidence="1">Membrane</location>
        <topology evidence="1">Multi-pass membrane protein</topology>
    </subcellularLocation>
</comment>
<evidence type="ECO:0000256" key="5">
    <source>
        <dbReference type="SAM" id="MobiDB-lite"/>
    </source>
</evidence>
<feature type="transmembrane region" description="Helical" evidence="6">
    <location>
        <begin position="1030"/>
        <end position="1050"/>
    </location>
</feature>
<feature type="transmembrane region" description="Helical" evidence="6">
    <location>
        <begin position="1004"/>
        <end position="1023"/>
    </location>
</feature>
<feature type="compositionally biased region" description="Basic and acidic residues" evidence="5">
    <location>
        <begin position="614"/>
        <end position="633"/>
    </location>
</feature>
<evidence type="ECO:0000256" key="1">
    <source>
        <dbReference type="ARBA" id="ARBA00004141"/>
    </source>
</evidence>
<name>F0YEK4_AURAN</name>
<keyword evidence="2 6" id="KW-0812">Transmembrane</keyword>
<feature type="region of interest" description="Disordered" evidence="5">
    <location>
        <begin position="803"/>
        <end position="896"/>
    </location>
</feature>
<dbReference type="Proteomes" id="UP000002729">
    <property type="component" value="Unassembled WGS sequence"/>
</dbReference>
<reference evidence="8 9" key="1">
    <citation type="journal article" date="2011" name="Proc. Natl. Acad. Sci. U.S.A.">
        <title>Niche of harmful alga Aureococcus anophagefferens revealed through ecogenomics.</title>
        <authorList>
            <person name="Gobler C.J."/>
            <person name="Berry D.L."/>
            <person name="Dyhrman S.T."/>
            <person name="Wilhelm S.W."/>
            <person name="Salamov A."/>
            <person name="Lobanov A.V."/>
            <person name="Zhang Y."/>
            <person name="Collier J.L."/>
            <person name="Wurch L.L."/>
            <person name="Kustka A.B."/>
            <person name="Dill B.D."/>
            <person name="Shah M."/>
            <person name="VerBerkmoes N.C."/>
            <person name="Kuo A."/>
            <person name="Terry A."/>
            <person name="Pangilinan J."/>
            <person name="Lindquist E.A."/>
            <person name="Lucas S."/>
            <person name="Paulsen I.T."/>
            <person name="Hattenrath-Lehmann T.K."/>
            <person name="Talmage S.C."/>
            <person name="Walker E.A."/>
            <person name="Koch F."/>
            <person name="Burson A.M."/>
            <person name="Marcoval M.A."/>
            <person name="Tang Y.Z."/>
            <person name="Lecleir G.R."/>
            <person name="Coyne K.J."/>
            <person name="Berg G.M."/>
            <person name="Bertrand E.M."/>
            <person name="Saito M.A."/>
            <person name="Gladyshev V.N."/>
            <person name="Grigoriev I.V."/>
        </authorList>
    </citation>
    <scope>NUCLEOTIDE SEQUENCE [LARGE SCALE GENOMIC DNA]</scope>
    <source>
        <strain evidence="9">CCMP 1984</strain>
    </source>
</reference>
<evidence type="ECO:0000256" key="2">
    <source>
        <dbReference type="ARBA" id="ARBA00022692"/>
    </source>
</evidence>
<feature type="transmembrane region" description="Helical" evidence="6">
    <location>
        <begin position="975"/>
        <end position="998"/>
    </location>
</feature>
<feature type="region of interest" description="Disordered" evidence="5">
    <location>
        <begin position="765"/>
        <end position="791"/>
    </location>
</feature>
<dbReference type="OrthoDB" id="6418713at2759"/>
<dbReference type="eggNOG" id="KOG1441">
    <property type="taxonomic scope" value="Eukaryota"/>
</dbReference>
<feature type="compositionally biased region" description="Basic and acidic residues" evidence="5">
    <location>
        <begin position="765"/>
        <end position="776"/>
    </location>
</feature>
<feature type="region of interest" description="Disordered" evidence="5">
    <location>
        <begin position="366"/>
        <end position="424"/>
    </location>
</feature>
<feature type="compositionally biased region" description="Basic residues" evidence="5">
    <location>
        <begin position="415"/>
        <end position="424"/>
    </location>
</feature>
<feature type="transmembrane region" description="Helical" evidence="6">
    <location>
        <begin position="1120"/>
        <end position="1138"/>
    </location>
</feature>
<feature type="compositionally biased region" description="Low complexity" evidence="5">
    <location>
        <begin position="859"/>
        <end position="868"/>
    </location>
</feature>
<evidence type="ECO:0000256" key="4">
    <source>
        <dbReference type="ARBA" id="ARBA00023136"/>
    </source>
</evidence>
<organism evidence="9">
    <name type="scientific">Aureococcus anophagefferens</name>
    <name type="common">Harmful bloom alga</name>
    <dbReference type="NCBI Taxonomy" id="44056"/>
    <lineage>
        <taxon>Eukaryota</taxon>
        <taxon>Sar</taxon>
        <taxon>Stramenopiles</taxon>
        <taxon>Ochrophyta</taxon>
        <taxon>Pelagophyceae</taxon>
        <taxon>Pelagomonadales</taxon>
        <taxon>Pelagomonadaceae</taxon>
        <taxon>Aureococcus</taxon>
    </lineage>
</organism>
<dbReference type="AlphaFoldDB" id="F0YEK4"/>
<dbReference type="Pfam" id="PF03151">
    <property type="entry name" value="TPT"/>
    <property type="match status" value="1"/>
</dbReference>
<feature type="domain" description="Sugar phosphate transporter" evidence="7">
    <location>
        <begin position="923"/>
        <end position="1194"/>
    </location>
</feature>
<feature type="region of interest" description="Disordered" evidence="5">
    <location>
        <begin position="610"/>
        <end position="644"/>
    </location>
</feature>
<keyword evidence="3 6" id="KW-1133">Transmembrane helix</keyword>
<gene>
    <name evidence="8" type="ORF">AURANDRAFT_65625</name>
</gene>
<accession>F0YEK4</accession>
<evidence type="ECO:0000256" key="6">
    <source>
        <dbReference type="SAM" id="Phobius"/>
    </source>
</evidence>
<feature type="transmembrane region" description="Helical" evidence="6">
    <location>
        <begin position="1056"/>
        <end position="1075"/>
    </location>
</feature>